<comment type="caution">
    <text evidence="3">The sequence shown here is derived from an EMBL/GenBank/DDBJ whole genome shotgun (WGS) entry which is preliminary data.</text>
</comment>
<proteinExistence type="predicted"/>
<dbReference type="Proteomes" id="UP000037982">
    <property type="component" value="Unassembled WGS sequence"/>
</dbReference>
<dbReference type="PANTHER" id="PTHR35535">
    <property type="entry name" value="HEAT SHOCK PROTEIN HSLJ"/>
    <property type="match status" value="1"/>
</dbReference>
<dbReference type="EMBL" id="LGKG01000164">
    <property type="protein sequence ID" value="KPC60159.1"/>
    <property type="molecule type" value="Genomic_DNA"/>
</dbReference>
<keyword evidence="4" id="KW-1185">Reference proteome</keyword>
<feature type="region of interest" description="Disordered" evidence="1">
    <location>
        <begin position="107"/>
        <end position="127"/>
    </location>
</feature>
<name>A0A0N0GWG8_9ACTN</name>
<dbReference type="PANTHER" id="PTHR35535:SF1">
    <property type="entry name" value="HEAT SHOCK PROTEIN HSLJ"/>
    <property type="match status" value="1"/>
</dbReference>
<sequence>MTALLALSACGGAPSARGRQGGGASESGSASPSPAKQRPAGAGGLLSGGVWAVQEVEIDGHREDLPSEARGWVAVQSDGTASGSYGCTPFRTQAKVTATRLTLGKEVAPLPSPSLPPTRPEDGPGPCHPDDVADTAPLADFEKKMKAAFSGELSLSTKRTPGYPLQLHVKNQQGYDITFAQARREDFFQIRWQLVDTTQYDSHGAEFTAGDQMYFDFHDNGEVSGKLGCNAFTAKATFAGTHLYFNDAALTTQRTCSEKITKDEASVLATLKKSLNYSYWAEPDSLTLSLNEDLAFPARETGFTFRGVPRP</sequence>
<reference evidence="4" key="1">
    <citation type="submission" date="2015-07" db="EMBL/GenBank/DDBJ databases">
        <authorList>
            <person name="Ju K.-S."/>
            <person name="Doroghazi J.R."/>
            <person name="Metcalf W.W."/>
        </authorList>
    </citation>
    <scope>NUCLEOTIDE SEQUENCE [LARGE SCALE GENOMIC DNA]</scope>
    <source>
        <strain evidence="4">NRRL ISP-5002</strain>
    </source>
</reference>
<protein>
    <recommendedName>
        <fullName evidence="2">DUF306 domain-containing protein</fullName>
    </recommendedName>
</protein>
<dbReference type="InterPro" id="IPR038670">
    <property type="entry name" value="HslJ-like_sf"/>
</dbReference>
<accession>A0A0N0GWG8</accession>
<dbReference type="AlphaFoldDB" id="A0A0N0GWG8"/>
<evidence type="ECO:0000256" key="1">
    <source>
        <dbReference type="SAM" id="MobiDB-lite"/>
    </source>
</evidence>
<organism evidence="3 4">
    <name type="scientific">Streptomyces chattanoogensis</name>
    <dbReference type="NCBI Taxonomy" id="66876"/>
    <lineage>
        <taxon>Bacteria</taxon>
        <taxon>Bacillati</taxon>
        <taxon>Actinomycetota</taxon>
        <taxon>Actinomycetes</taxon>
        <taxon>Kitasatosporales</taxon>
        <taxon>Streptomycetaceae</taxon>
        <taxon>Streptomyces</taxon>
    </lineage>
</organism>
<feature type="region of interest" description="Disordered" evidence="1">
    <location>
        <begin position="11"/>
        <end position="46"/>
    </location>
</feature>
<dbReference type="RefSeq" id="WP_053926841.1">
    <property type="nucleotide sequence ID" value="NZ_LGKG01000164.1"/>
</dbReference>
<gene>
    <name evidence="3" type="ORF">ADL29_30875</name>
</gene>
<feature type="domain" description="DUF306" evidence="2">
    <location>
        <begin position="189"/>
        <end position="291"/>
    </location>
</feature>
<dbReference type="PATRIC" id="fig|66876.3.peg.6803"/>
<feature type="compositionally biased region" description="Low complexity" evidence="1">
    <location>
        <begin position="26"/>
        <end position="35"/>
    </location>
</feature>
<dbReference type="Gene3D" id="2.40.128.270">
    <property type="match status" value="1"/>
</dbReference>
<evidence type="ECO:0000259" key="2">
    <source>
        <dbReference type="Pfam" id="PF03724"/>
    </source>
</evidence>
<dbReference type="InterPro" id="IPR005184">
    <property type="entry name" value="DUF306_Meta_HslJ"/>
</dbReference>
<evidence type="ECO:0000313" key="4">
    <source>
        <dbReference type="Proteomes" id="UP000037982"/>
    </source>
</evidence>
<dbReference type="InterPro" id="IPR053147">
    <property type="entry name" value="Hsp_HslJ-like"/>
</dbReference>
<dbReference type="Pfam" id="PF03724">
    <property type="entry name" value="META"/>
    <property type="match status" value="1"/>
</dbReference>
<evidence type="ECO:0000313" key="3">
    <source>
        <dbReference type="EMBL" id="KPC60159.1"/>
    </source>
</evidence>